<organism evidence="2 4">
    <name type="scientific">Didymodactylos carnosus</name>
    <dbReference type="NCBI Taxonomy" id="1234261"/>
    <lineage>
        <taxon>Eukaryota</taxon>
        <taxon>Metazoa</taxon>
        <taxon>Spiralia</taxon>
        <taxon>Gnathifera</taxon>
        <taxon>Rotifera</taxon>
        <taxon>Eurotatoria</taxon>
        <taxon>Bdelloidea</taxon>
        <taxon>Philodinida</taxon>
        <taxon>Philodinidae</taxon>
        <taxon>Didymodactylos</taxon>
    </lineage>
</organism>
<dbReference type="EMBL" id="CAJNOQ010015818">
    <property type="protein sequence ID" value="CAF1369165.1"/>
    <property type="molecule type" value="Genomic_DNA"/>
</dbReference>
<dbReference type="Proteomes" id="UP000663829">
    <property type="component" value="Unassembled WGS sequence"/>
</dbReference>
<feature type="region of interest" description="Disordered" evidence="1">
    <location>
        <begin position="125"/>
        <end position="169"/>
    </location>
</feature>
<evidence type="ECO:0000313" key="2">
    <source>
        <dbReference type="EMBL" id="CAF1369165.1"/>
    </source>
</evidence>
<proteinExistence type="predicted"/>
<gene>
    <name evidence="2" type="ORF">GPM918_LOCUS31767</name>
    <name evidence="3" type="ORF">SRO942_LOCUS32418</name>
</gene>
<keyword evidence="4" id="KW-1185">Reference proteome</keyword>
<evidence type="ECO:0000313" key="3">
    <source>
        <dbReference type="EMBL" id="CAF4253929.1"/>
    </source>
</evidence>
<feature type="compositionally biased region" description="Basic and acidic residues" evidence="1">
    <location>
        <begin position="154"/>
        <end position="169"/>
    </location>
</feature>
<dbReference type="OrthoDB" id="10052789at2759"/>
<sequence>GLIPYCTSQPCSNGHHNWYMGKYSRAQDRYQWRCHSKDCKLTRSIREATHEHLRRHCNFSSIDEDILWEIIDKASKQTTLARAIIRQKYLKNFHKSLTTGGENWPKIGHHIQAFVLEGVLKQQSSTTALSEQHSTTRGNTRGNIRRNGRSNENVNERRSGCRSRERGSQSCDDRISNNICTAVAAKSISIEPI</sequence>
<evidence type="ECO:0000256" key="1">
    <source>
        <dbReference type="SAM" id="MobiDB-lite"/>
    </source>
</evidence>
<name>A0A815IRL9_9BILA</name>
<dbReference type="AlphaFoldDB" id="A0A815IRL9"/>
<dbReference type="Proteomes" id="UP000681722">
    <property type="component" value="Unassembled WGS sequence"/>
</dbReference>
<evidence type="ECO:0000313" key="4">
    <source>
        <dbReference type="Proteomes" id="UP000663829"/>
    </source>
</evidence>
<reference evidence="2" key="1">
    <citation type="submission" date="2021-02" db="EMBL/GenBank/DDBJ databases">
        <authorList>
            <person name="Nowell W R."/>
        </authorList>
    </citation>
    <scope>NUCLEOTIDE SEQUENCE</scope>
</reference>
<protein>
    <submittedName>
        <fullName evidence="2">Uncharacterized protein</fullName>
    </submittedName>
</protein>
<accession>A0A815IRL9</accession>
<feature type="non-terminal residue" evidence="2">
    <location>
        <position position="1"/>
    </location>
</feature>
<comment type="caution">
    <text evidence="2">The sequence shown here is derived from an EMBL/GenBank/DDBJ whole genome shotgun (WGS) entry which is preliminary data.</text>
</comment>
<dbReference type="EMBL" id="CAJOBC010074504">
    <property type="protein sequence ID" value="CAF4253929.1"/>
    <property type="molecule type" value="Genomic_DNA"/>
</dbReference>